<protein>
    <submittedName>
        <fullName evidence="1">Uncharacterized protein</fullName>
    </submittedName>
</protein>
<evidence type="ECO:0000313" key="1">
    <source>
        <dbReference type="EMBL" id="CAI8014829.1"/>
    </source>
</evidence>
<dbReference type="Proteomes" id="UP001174909">
    <property type="component" value="Unassembled WGS sequence"/>
</dbReference>
<evidence type="ECO:0000313" key="2">
    <source>
        <dbReference type="Proteomes" id="UP001174909"/>
    </source>
</evidence>
<reference evidence="1" key="1">
    <citation type="submission" date="2023-03" db="EMBL/GenBank/DDBJ databases">
        <authorList>
            <person name="Steffen K."/>
            <person name="Cardenas P."/>
        </authorList>
    </citation>
    <scope>NUCLEOTIDE SEQUENCE</scope>
</reference>
<gene>
    <name evidence="1" type="ORF">GBAR_LOCUS9251</name>
</gene>
<feature type="non-terminal residue" evidence="1">
    <location>
        <position position="1"/>
    </location>
</feature>
<name>A0AA35WBW9_GEOBA</name>
<sequence length="57" mass="6342">AAIRLLSPVLLPSHSLPRPYVQLPQLTALSLQVPLPAVYSLYQSSDPRRLRQPVIPD</sequence>
<proteinExistence type="predicted"/>
<dbReference type="EMBL" id="CASHTH010001392">
    <property type="protein sequence ID" value="CAI8014829.1"/>
    <property type="molecule type" value="Genomic_DNA"/>
</dbReference>
<keyword evidence="2" id="KW-1185">Reference proteome</keyword>
<dbReference type="AlphaFoldDB" id="A0AA35WBW9"/>
<comment type="caution">
    <text evidence="1">The sequence shown here is derived from an EMBL/GenBank/DDBJ whole genome shotgun (WGS) entry which is preliminary data.</text>
</comment>
<organism evidence="1 2">
    <name type="scientific">Geodia barretti</name>
    <name type="common">Barrett's horny sponge</name>
    <dbReference type="NCBI Taxonomy" id="519541"/>
    <lineage>
        <taxon>Eukaryota</taxon>
        <taxon>Metazoa</taxon>
        <taxon>Porifera</taxon>
        <taxon>Demospongiae</taxon>
        <taxon>Heteroscleromorpha</taxon>
        <taxon>Tetractinellida</taxon>
        <taxon>Astrophorina</taxon>
        <taxon>Geodiidae</taxon>
        <taxon>Geodia</taxon>
    </lineage>
</organism>
<accession>A0AA35WBW9</accession>